<evidence type="ECO:0000256" key="2">
    <source>
        <dbReference type="ARBA" id="ARBA00023002"/>
    </source>
</evidence>
<evidence type="ECO:0000313" key="6">
    <source>
        <dbReference type="Proteomes" id="UP001225788"/>
    </source>
</evidence>
<reference evidence="5 6" key="1">
    <citation type="submission" date="2023-08" db="EMBL/GenBank/DDBJ databases">
        <title>Pathogen: clinical or host-associated sample.</title>
        <authorList>
            <person name="Hergert J."/>
            <person name="Casey R."/>
            <person name="Wagner J."/>
            <person name="Young E.L."/>
            <person name="Oakeson K.F."/>
        </authorList>
    </citation>
    <scope>NUCLEOTIDE SEQUENCE [LARGE SCALE GENOMIC DNA]</scope>
    <source>
        <strain evidence="5 6">UPHL-collab-2</strain>
    </source>
</reference>
<evidence type="ECO:0000256" key="3">
    <source>
        <dbReference type="RuleBase" id="RU000363"/>
    </source>
</evidence>
<dbReference type="SMART" id="SM00822">
    <property type="entry name" value="PKS_KR"/>
    <property type="match status" value="1"/>
</dbReference>
<proteinExistence type="inferred from homology"/>
<dbReference type="NCBIfam" id="NF004824">
    <property type="entry name" value="PRK06180.1"/>
    <property type="match status" value="1"/>
</dbReference>
<dbReference type="PANTHER" id="PTHR43976:SF16">
    <property type="entry name" value="SHORT-CHAIN DEHYDROGENASE_REDUCTASE FAMILY PROTEIN"/>
    <property type="match status" value="1"/>
</dbReference>
<keyword evidence="2" id="KW-0560">Oxidoreductase</keyword>
<dbReference type="PRINTS" id="PR00081">
    <property type="entry name" value="GDHRDH"/>
</dbReference>
<comment type="similarity">
    <text evidence="1 3">Belongs to the short-chain dehydrogenases/reductases (SDR) family.</text>
</comment>
<name>A0ABY9K359_9HYPH</name>
<sequence>MRTWFITGANRGLGLEIARAALEAGDKVVATARNPKQIDEALEGFAERLHTIPLDVTDLKAVEEAVISAQAWSGRIDVLVNNAGYGQLGAFEEIASETVSRQFATNVFGVFDVTRAVLPIMRAQRSGHVITISSIAGMQGFEGSSIYCATKHAVSGWSEGLAREVAPFGIKVSCVYPGRFRTDFLDGSSVRYGDLAIEDYAQASASHRQALDANNHQQIGDPAKFAVAMLALVGAEQPPVWLPTGSDAYTVFANKSAALANTIQEQKELILSTDFQATE</sequence>
<dbReference type="InterPro" id="IPR002347">
    <property type="entry name" value="SDR_fam"/>
</dbReference>
<evidence type="ECO:0000313" key="5">
    <source>
        <dbReference type="EMBL" id="WLS03008.1"/>
    </source>
</evidence>
<organism evidence="5 6">
    <name type="scientific">Shinella oryzae</name>
    <dbReference type="NCBI Taxonomy" id="2871820"/>
    <lineage>
        <taxon>Bacteria</taxon>
        <taxon>Pseudomonadati</taxon>
        <taxon>Pseudomonadota</taxon>
        <taxon>Alphaproteobacteria</taxon>
        <taxon>Hyphomicrobiales</taxon>
        <taxon>Rhizobiaceae</taxon>
        <taxon>Shinella</taxon>
    </lineage>
</organism>
<gene>
    <name evidence="5" type="ORF">Q9315_16590</name>
</gene>
<keyword evidence="6" id="KW-1185">Reference proteome</keyword>
<dbReference type="RefSeq" id="WP_306158470.1">
    <property type="nucleotide sequence ID" value="NZ_CP132314.1"/>
</dbReference>
<dbReference type="Pfam" id="PF00106">
    <property type="entry name" value="adh_short"/>
    <property type="match status" value="1"/>
</dbReference>
<dbReference type="EMBL" id="CP132314">
    <property type="protein sequence ID" value="WLS03008.1"/>
    <property type="molecule type" value="Genomic_DNA"/>
</dbReference>
<dbReference type="CDD" id="cd05374">
    <property type="entry name" value="17beta-HSD-like_SDR_c"/>
    <property type="match status" value="1"/>
</dbReference>
<dbReference type="InterPro" id="IPR020904">
    <property type="entry name" value="Sc_DH/Rdtase_CS"/>
</dbReference>
<dbReference type="InterPro" id="IPR057326">
    <property type="entry name" value="KR_dom"/>
</dbReference>
<dbReference type="PANTHER" id="PTHR43976">
    <property type="entry name" value="SHORT CHAIN DEHYDROGENASE"/>
    <property type="match status" value="1"/>
</dbReference>
<evidence type="ECO:0000256" key="1">
    <source>
        <dbReference type="ARBA" id="ARBA00006484"/>
    </source>
</evidence>
<dbReference type="PROSITE" id="PS00061">
    <property type="entry name" value="ADH_SHORT"/>
    <property type="match status" value="1"/>
</dbReference>
<dbReference type="Proteomes" id="UP001225788">
    <property type="component" value="Chromosome"/>
</dbReference>
<dbReference type="InterPro" id="IPR051911">
    <property type="entry name" value="SDR_oxidoreductase"/>
</dbReference>
<dbReference type="SUPFAM" id="SSF51735">
    <property type="entry name" value="NAD(P)-binding Rossmann-fold domains"/>
    <property type="match status" value="1"/>
</dbReference>
<evidence type="ECO:0000259" key="4">
    <source>
        <dbReference type="SMART" id="SM00822"/>
    </source>
</evidence>
<accession>A0ABY9K359</accession>
<dbReference type="Gene3D" id="3.40.50.720">
    <property type="entry name" value="NAD(P)-binding Rossmann-like Domain"/>
    <property type="match status" value="1"/>
</dbReference>
<protein>
    <submittedName>
        <fullName evidence="5">Oxidoreductase</fullName>
    </submittedName>
</protein>
<dbReference type="InterPro" id="IPR036291">
    <property type="entry name" value="NAD(P)-bd_dom_sf"/>
</dbReference>
<dbReference type="PRINTS" id="PR00080">
    <property type="entry name" value="SDRFAMILY"/>
</dbReference>
<feature type="domain" description="Ketoreductase" evidence="4">
    <location>
        <begin position="2"/>
        <end position="183"/>
    </location>
</feature>